<organism evidence="2 3">
    <name type="scientific">Stylosanthes scabra</name>
    <dbReference type="NCBI Taxonomy" id="79078"/>
    <lineage>
        <taxon>Eukaryota</taxon>
        <taxon>Viridiplantae</taxon>
        <taxon>Streptophyta</taxon>
        <taxon>Embryophyta</taxon>
        <taxon>Tracheophyta</taxon>
        <taxon>Spermatophyta</taxon>
        <taxon>Magnoliopsida</taxon>
        <taxon>eudicotyledons</taxon>
        <taxon>Gunneridae</taxon>
        <taxon>Pentapetalae</taxon>
        <taxon>rosids</taxon>
        <taxon>fabids</taxon>
        <taxon>Fabales</taxon>
        <taxon>Fabaceae</taxon>
        <taxon>Papilionoideae</taxon>
        <taxon>50 kb inversion clade</taxon>
        <taxon>dalbergioids sensu lato</taxon>
        <taxon>Dalbergieae</taxon>
        <taxon>Pterocarpus clade</taxon>
        <taxon>Stylosanthes</taxon>
    </lineage>
</organism>
<feature type="region of interest" description="Disordered" evidence="1">
    <location>
        <begin position="38"/>
        <end position="74"/>
    </location>
</feature>
<accession>A0ABU6Y962</accession>
<evidence type="ECO:0000256" key="1">
    <source>
        <dbReference type="SAM" id="MobiDB-lite"/>
    </source>
</evidence>
<keyword evidence="3" id="KW-1185">Reference proteome</keyword>
<evidence type="ECO:0000313" key="2">
    <source>
        <dbReference type="EMBL" id="MED6206340.1"/>
    </source>
</evidence>
<evidence type="ECO:0000313" key="3">
    <source>
        <dbReference type="Proteomes" id="UP001341840"/>
    </source>
</evidence>
<feature type="region of interest" description="Disordered" evidence="1">
    <location>
        <begin position="1"/>
        <end position="20"/>
    </location>
</feature>
<proteinExistence type="predicted"/>
<gene>
    <name evidence="2" type="ORF">PIB30_025885</name>
</gene>
<sequence length="385" mass="42770">MLRILSPQSGKCTGSSSTTNEWVSFPRRKVDQAIFPIANPDRSSTSTGLPSVVLPRGPLTRPRSRLPHNPTVSRGPVQSVTKFDLLPPMFEKESILEHPSRLSQLRKSRSLKFKGIESTHHALRIDSREKSQVCKTRVESIRVRGESIQEIVQSFLFENESIPWRTESTRWVKISIIRKSNSNRKLPQRPQQASNFRGYTDPKPASALMYALTTTPNGKVSSATLKNTGSGWNYEHSEGIQSCSETTEQGITGNEIETTVLLPAAVVLHGGATGSHDTVVMRLILASPFNFHRMQSLKVAVMYTAATGKAPAALSLSLSLSSRARQYQLTRETMLLTMVTEMEPPAAELDGKSSPTQFLFLLEPAAAVVVMNDDGKVATWWWRRR</sequence>
<dbReference type="Proteomes" id="UP001341840">
    <property type="component" value="Unassembled WGS sequence"/>
</dbReference>
<dbReference type="EMBL" id="JASCZI010241751">
    <property type="protein sequence ID" value="MED6206340.1"/>
    <property type="molecule type" value="Genomic_DNA"/>
</dbReference>
<comment type="caution">
    <text evidence="2">The sequence shown here is derived from an EMBL/GenBank/DDBJ whole genome shotgun (WGS) entry which is preliminary data.</text>
</comment>
<name>A0ABU6Y962_9FABA</name>
<reference evidence="2 3" key="1">
    <citation type="journal article" date="2023" name="Plants (Basel)">
        <title>Bridging the Gap: Combining Genomics and Transcriptomics Approaches to Understand Stylosanthes scabra, an Orphan Legume from the Brazilian Caatinga.</title>
        <authorList>
            <person name="Ferreira-Neto J.R.C."/>
            <person name="da Silva M.D."/>
            <person name="Binneck E."/>
            <person name="de Melo N.F."/>
            <person name="da Silva R.H."/>
            <person name="de Melo A.L.T.M."/>
            <person name="Pandolfi V."/>
            <person name="Bustamante F.O."/>
            <person name="Brasileiro-Vidal A.C."/>
            <person name="Benko-Iseppon A.M."/>
        </authorList>
    </citation>
    <scope>NUCLEOTIDE SEQUENCE [LARGE SCALE GENOMIC DNA]</scope>
    <source>
        <tissue evidence="2">Leaves</tissue>
    </source>
</reference>
<protein>
    <submittedName>
        <fullName evidence="2">Uncharacterized protein</fullName>
    </submittedName>
</protein>